<gene>
    <name evidence="8" type="primary">fdx</name>
    <name evidence="8" type="ORF">GCM10011494_38500</name>
</gene>
<evidence type="ECO:0000259" key="7">
    <source>
        <dbReference type="PROSITE" id="PS51085"/>
    </source>
</evidence>
<dbReference type="GO" id="GO:0051537">
    <property type="term" value="F:2 iron, 2 sulfur cluster binding"/>
    <property type="evidence" value="ECO:0007669"/>
    <property type="project" value="UniProtKB-KW"/>
</dbReference>
<comment type="cofactor">
    <cofactor evidence="6">
        <name>[2Fe-2S] cluster</name>
        <dbReference type="ChEBI" id="CHEBI:190135"/>
    </cofactor>
</comment>
<dbReference type="PANTHER" id="PTHR23426">
    <property type="entry name" value="FERREDOXIN/ADRENODOXIN"/>
    <property type="match status" value="1"/>
</dbReference>
<dbReference type="GO" id="GO:0140647">
    <property type="term" value="P:P450-containing electron transport chain"/>
    <property type="evidence" value="ECO:0007669"/>
    <property type="project" value="InterPro"/>
</dbReference>
<evidence type="ECO:0000256" key="5">
    <source>
        <dbReference type="ARBA" id="ARBA00023014"/>
    </source>
</evidence>
<evidence type="ECO:0000313" key="9">
    <source>
        <dbReference type="Proteomes" id="UP000608154"/>
    </source>
</evidence>
<comment type="similarity">
    <text evidence="1">Belongs to the adrenodoxin/putidaredoxin family.</text>
</comment>
<evidence type="ECO:0000256" key="2">
    <source>
        <dbReference type="ARBA" id="ARBA00022714"/>
    </source>
</evidence>
<reference evidence="8" key="2">
    <citation type="submission" date="2020-09" db="EMBL/GenBank/DDBJ databases">
        <authorList>
            <person name="Sun Q."/>
            <person name="Zhou Y."/>
        </authorList>
    </citation>
    <scope>NUCLEOTIDE SEQUENCE</scope>
    <source>
        <strain evidence="8">CGMCC 1.15095</strain>
    </source>
</reference>
<organism evidence="8 9">
    <name type="scientific">Novosphingobium endophyticum</name>
    <dbReference type="NCBI Taxonomy" id="1955250"/>
    <lineage>
        <taxon>Bacteria</taxon>
        <taxon>Pseudomonadati</taxon>
        <taxon>Pseudomonadota</taxon>
        <taxon>Alphaproteobacteria</taxon>
        <taxon>Sphingomonadales</taxon>
        <taxon>Sphingomonadaceae</taxon>
        <taxon>Novosphingobium</taxon>
    </lineage>
</organism>
<accession>A0A916X6F6</accession>
<evidence type="ECO:0000256" key="4">
    <source>
        <dbReference type="ARBA" id="ARBA00023004"/>
    </source>
</evidence>
<dbReference type="Pfam" id="PF00111">
    <property type="entry name" value="Fer2"/>
    <property type="match status" value="1"/>
</dbReference>
<dbReference type="InterPro" id="IPR001041">
    <property type="entry name" value="2Fe-2S_ferredoxin-type"/>
</dbReference>
<dbReference type="Gene3D" id="3.10.20.30">
    <property type="match status" value="1"/>
</dbReference>
<evidence type="ECO:0000256" key="1">
    <source>
        <dbReference type="ARBA" id="ARBA00010914"/>
    </source>
</evidence>
<dbReference type="InterPro" id="IPR036010">
    <property type="entry name" value="2Fe-2S_ferredoxin-like_sf"/>
</dbReference>
<evidence type="ECO:0000313" key="8">
    <source>
        <dbReference type="EMBL" id="GGC15907.1"/>
    </source>
</evidence>
<sequence length="106" mass="11254">MVTIIFKHPDGEETRVDSPVGETVMRVAVEAGIPGIVGDCGGNLSCATCHCYVDPAWGSSLPNMSADEETMLESALDVTLESRLSCQIVVTAELEGIRLMIPESSL</sequence>
<keyword evidence="5" id="KW-0411">Iron-sulfur</keyword>
<dbReference type="AlphaFoldDB" id="A0A916X6F6"/>
<dbReference type="GO" id="GO:0005829">
    <property type="term" value="C:cytosol"/>
    <property type="evidence" value="ECO:0007669"/>
    <property type="project" value="TreeGrafter"/>
</dbReference>
<name>A0A916X6F6_9SPHN</name>
<dbReference type="RefSeq" id="WP_188773187.1">
    <property type="nucleotide sequence ID" value="NZ_BMHK01000056.1"/>
</dbReference>
<feature type="domain" description="2Fe-2S ferredoxin-type" evidence="7">
    <location>
        <begin position="1"/>
        <end position="105"/>
    </location>
</feature>
<keyword evidence="3" id="KW-0479">Metal-binding</keyword>
<dbReference type="PANTHER" id="PTHR23426:SF65">
    <property type="entry name" value="FERREDOXIN-2, MITOCHONDRIAL"/>
    <property type="match status" value="1"/>
</dbReference>
<keyword evidence="4" id="KW-0408">Iron</keyword>
<dbReference type="PROSITE" id="PS51085">
    <property type="entry name" value="2FE2S_FER_2"/>
    <property type="match status" value="1"/>
</dbReference>
<dbReference type="GO" id="GO:0009055">
    <property type="term" value="F:electron transfer activity"/>
    <property type="evidence" value="ECO:0007669"/>
    <property type="project" value="TreeGrafter"/>
</dbReference>
<reference evidence="8" key="1">
    <citation type="journal article" date="2014" name="Int. J. Syst. Evol. Microbiol.">
        <title>Complete genome sequence of Corynebacterium casei LMG S-19264T (=DSM 44701T), isolated from a smear-ripened cheese.</title>
        <authorList>
            <consortium name="US DOE Joint Genome Institute (JGI-PGF)"/>
            <person name="Walter F."/>
            <person name="Albersmeier A."/>
            <person name="Kalinowski J."/>
            <person name="Ruckert C."/>
        </authorList>
    </citation>
    <scope>NUCLEOTIDE SEQUENCE</scope>
    <source>
        <strain evidence="8">CGMCC 1.15095</strain>
    </source>
</reference>
<protein>
    <submittedName>
        <fullName evidence="8">Ferredoxin</fullName>
    </submittedName>
</protein>
<keyword evidence="9" id="KW-1185">Reference proteome</keyword>
<dbReference type="InterPro" id="IPR001055">
    <property type="entry name" value="Adrenodoxin-like"/>
</dbReference>
<dbReference type="SUPFAM" id="SSF54292">
    <property type="entry name" value="2Fe-2S ferredoxin-like"/>
    <property type="match status" value="1"/>
</dbReference>
<dbReference type="InterPro" id="IPR012675">
    <property type="entry name" value="Beta-grasp_dom_sf"/>
</dbReference>
<evidence type="ECO:0000256" key="6">
    <source>
        <dbReference type="ARBA" id="ARBA00034078"/>
    </source>
</evidence>
<comment type="caution">
    <text evidence="8">The sequence shown here is derived from an EMBL/GenBank/DDBJ whole genome shotgun (WGS) entry which is preliminary data.</text>
</comment>
<dbReference type="GO" id="GO:0046872">
    <property type="term" value="F:metal ion binding"/>
    <property type="evidence" value="ECO:0007669"/>
    <property type="project" value="UniProtKB-KW"/>
</dbReference>
<proteinExistence type="inferred from homology"/>
<evidence type="ECO:0000256" key="3">
    <source>
        <dbReference type="ARBA" id="ARBA00022723"/>
    </source>
</evidence>
<dbReference type="EMBL" id="BMHK01000056">
    <property type="protein sequence ID" value="GGC15907.1"/>
    <property type="molecule type" value="Genomic_DNA"/>
</dbReference>
<dbReference type="Proteomes" id="UP000608154">
    <property type="component" value="Unassembled WGS sequence"/>
</dbReference>
<keyword evidence="2" id="KW-0001">2Fe-2S</keyword>
<dbReference type="CDD" id="cd00207">
    <property type="entry name" value="fer2"/>
    <property type="match status" value="1"/>
</dbReference>
<dbReference type="PRINTS" id="PR00355">
    <property type="entry name" value="ADRENODOXIN"/>
</dbReference>